<feature type="region of interest" description="Disordered" evidence="1">
    <location>
        <begin position="1"/>
        <end position="23"/>
    </location>
</feature>
<sequence>MATYPLPRTQRNTASTDRNTWRR</sequence>
<accession>A0A0E9UI74</accession>
<proteinExistence type="predicted"/>
<evidence type="ECO:0000256" key="1">
    <source>
        <dbReference type="SAM" id="MobiDB-lite"/>
    </source>
</evidence>
<organism evidence="2">
    <name type="scientific">Anguilla anguilla</name>
    <name type="common">European freshwater eel</name>
    <name type="synonym">Muraena anguilla</name>
    <dbReference type="NCBI Taxonomy" id="7936"/>
    <lineage>
        <taxon>Eukaryota</taxon>
        <taxon>Metazoa</taxon>
        <taxon>Chordata</taxon>
        <taxon>Craniata</taxon>
        <taxon>Vertebrata</taxon>
        <taxon>Euteleostomi</taxon>
        <taxon>Actinopterygii</taxon>
        <taxon>Neopterygii</taxon>
        <taxon>Teleostei</taxon>
        <taxon>Anguilliformes</taxon>
        <taxon>Anguillidae</taxon>
        <taxon>Anguilla</taxon>
    </lineage>
</organism>
<evidence type="ECO:0000313" key="2">
    <source>
        <dbReference type="EMBL" id="JAH65437.1"/>
    </source>
</evidence>
<dbReference type="AlphaFoldDB" id="A0A0E9UI74"/>
<reference evidence="2" key="2">
    <citation type="journal article" date="2015" name="Fish Shellfish Immunol.">
        <title>Early steps in the European eel (Anguilla anguilla)-Vibrio vulnificus interaction in the gills: Role of the RtxA13 toxin.</title>
        <authorList>
            <person name="Callol A."/>
            <person name="Pajuelo D."/>
            <person name="Ebbesson L."/>
            <person name="Teles M."/>
            <person name="MacKenzie S."/>
            <person name="Amaro C."/>
        </authorList>
    </citation>
    <scope>NUCLEOTIDE SEQUENCE</scope>
</reference>
<reference evidence="2" key="1">
    <citation type="submission" date="2014-11" db="EMBL/GenBank/DDBJ databases">
        <authorList>
            <person name="Amaro Gonzalez C."/>
        </authorList>
    </citation>
    <scope>NUCLEOTIDE SEQUENCE</scope>
</reference>
<name>A0A0E9UI74_ANGAN</name>
<dbReference type="EMBL" id="GBXM01043140">
    <property type="protein sequence ID" value="JAH65437.1"/>
    <property type="molecule type" value="Transcribed_RNA"/>
</dbReference>
<feature type="compositionally biased region" description="Polar residues" evidence="1">
    <location>
        <begin position="9"/>
        <end position="23"/>
    </location>
</feature>
<protein>
    <submittedName>
        <fullName evidence="2">Uncharacterized protein</fullName>
    </submittedName>
</protein>